<name>A0A2P2P437_RHIMU</name>
<keyword evidence="1" id="KW-1133">Transmembrane helix</keyword>
<sequence>MTLYKNHSNLTIWLLQYLQAKFLHIHNLLVQFSFLFCFFTFCNFNRI</sequence>
<accession>A0A2P2P437</accession>
<evidence type="ECO:0000256" key="1">
    <source>
        <dbReference type="SAM" id="Phobius"/>
    </source>
</evidence>
<protein>
    <submittedName>
        <fullName evidence="2">Uncharacterized protein</fullName>
    </submittedName>
</protein>
<proteinExistence type="predicted"/>
<feature type="transmembrane region" description="Helical" evidence="1">
    <location>
        <begin position="23"/>
        <end position="44"/>
    </location>
</feature>
<keyword evidence="1" id="KW-0812">Transmembrane</keyword>
<organism evidence="2">
    <name type="scientific">Rhizophora mucronata</name>
    <name type="common">Asiatic mangrove</name>
    <dbReference type="NCBI Taxonomy" id="61149"/>
    <lineage>
        <taxon>Eukaryota</taxon>
        <taxon>Viridiplantae</taxon>
        <taxon>Streptophyta</taxon>
        <taxon>Embryophyta</taxon>
        <taxon>Tracheophyta</taxon>
        <taxon>Spermatophyta</taxon>
        <taxon>Magnoliopsida</taxon>
        <taxon>eudicotyledons</taxon>
        <taxon>Gunneridae</taxon>
        <taxon>Pentapetalae</taxon>
        <taxon>rosids</taxon>
        <taxon>fabids</taxon>
        <taxon>Malpighiales</taxon>
        <taxon>Rhizophoraceae</taxon>
        <taxon>Rhizophora</taxon>
    </lineage>
</organism>
<evidence type="ECO:0000313" key="2">
    <source>
        <dbReference type="EMBL" id="MBX49391.1"/>
    </source>
</evidence>
<keyword evidence="1" id="KW-0472">Membrane</keyword>
<dbReference type="AlphaFoldDB" id="A0A2P2P437"/>
<reference evidence="2" key="1">
    <citation type="submission" date="2018-02" db="EMBL/GenBank/DDBJ databases">
        <title>Rhizophora mucronata_Transcriptome.</title>
        <authorList>
            <person name="Meera S.P."/>
            <person name="Sreeshan A."/>
            <person name="Augustine A."/>
        </authorList>
    </citation>
    <scope>NUCLEOTIDE SEQUENCE</scope>
    <source>
        <tissue evidence="2">Leaf</tissue>
    </source>
</reference>
<dbReference type="EMBL" id="GGEC01068907">
    <property type="protein sequence ID" value="MBX49391.1"/>
    <property type="molecule type" value="Transcribed_RNA"/>
</dbReference>